<gene>
    <name evidence="15" type="ORF">BINO364_LOCUS1400</name>
</gene>
<evidence type="ECO:0000313" key="15">
    <source>
        <dbReference type="EMBL" id="CAH0714338.1"/>
    </source>
</evidence>
<dbReference type="PROSITE" id="PS00028">
    <property type="entry name" value="ZINC_FINGER_C2H2_1"/>
    <property type="match status" value="10"/>
</dbReference>
<dbReference type="OrthoDB" id="40579at2759"/>
<dbReference type="EMBL" id="OV170221">
    <property type="protein sequence ID" value="CAH0714338.1"/>
    <property type="molecule type" value="Genomic_DNA"/>
</dbReference>
<sequence>MEENAKTVSSLDLESEIPFTAIVDINQTKMLIDTPFFSNSDEIYNEEAKSKIEQNIDIKSICRICLTRDNNMVSLMSKIGHNIVADMFSSITSIKINRQGNLPLQICITCHEEIVHCYEFKVKCCNTNNYLTSLMKTESSNDENHPKFQNKTDRETQTIVDDIKIENIAENFPVHNIKNELVNNEYWIESKPRQEIDGNEDHEEIEYLEEELFLSDSAENIKEEHVKRKWMSKEMKDLKSLFQKKATLKDSKLKRRQLNCDMCSKKFIKTKSLKAHLRKCRSNNSNVKKPYGCPQCKESFICESDLQIHSALHIKGSNWMCNRCSKEFTERNRFRRHIQRHMESKRYACDRCDKTFVELCGLKRHVRVHTGEEPEKRFSCEICDKKFSDGSQLGVHMARHTGARPCACDACGKAFPSRRLLASHRRVHSDLKQYACAYCDKRFRHESTRNTHHRTHTGEKPYVCSICGKTFIQNSNLKLHMRTHTGEKPYSCDICGRKFTSGSSLTSHRRTHTGEKPYSCPVCGKRFARTDIRTHLRQHSGERPFACCACPKAFVNAARLRDHCLMHTGEKAYECAICSEKFKRKSYLAKHLRLHERDNKMKNKSLVMVRQLPLVIDDNIIFTENDSNDTNNRTELNLSHENMNKDILVTEEIPLEVSGELILQDDSNMKTELVVVDNGQNNLSFQGNEHENYRNSEINNVNLVTVNEQGVNISSSSVLDGTTVKLYQLDQSLLQIHTSEGQVTIRKITSKMTANF</sequence>
<feature type="binding site" evidence="12">
    <location>
        <position position="65"/>
    </location>
    <ligand>
        <name>Zn(2+)</name>
        <dbReference type="ChEBI" id="CHEBI:29105"/>
    </ligand>
</feature>
<dbReference type="PANTHER" id="PTHR23234">
    <property type="entry name" value="ZNF44 PROTEIN"/>
    <property type="match status" value="1"/>
</dbReference>
<feature type="domain" description="C2H2-type" evidence="13">
    <location>
        <begin position="490"/>
        <end position="517"/>
    </location>
</feature>
<dbReference type="SMART" id="SM00355">
    <property type="entry name" value="ZnF_C2H2"/>
    <property type="match status" value="12"/>
</dbReference>
<accession>A0A8J9V2M2</accession>
<feature type="domain" description="C2H2-type" evidence="13">
    <location>
        <begin position="291"/>
        <end position="313"/>
    </location>
</feature>
<evidence type="ECO:0000256" key="3">
    <source>
        <dbReference type="ARBA" id="ARBA00022723"/>
    </source>
</evidence>
<dbReference type="GO" id="GO:0003677">
    <property type="term" value="F:DNA binding"/>
    <property type="evidence" value="ECO:0007669"/>
    <property type="project" value="UniProtKB-KW"/>
</dbReference>
<keyword evidence="16" id="KW-1185">Reference proteome</keyword>
<dbReference type="GO" id="GO:0005634">
    <property type="term" value="C:nucleus"/>
    <property type="evidence" value="ECO:0007669"/>
    <property type="project" value="UniProtKB-SubCell"/>
</dbReference>
<comment type="similarity">
    <text evidence="2">Belongs to the krueppel C2H2-type zinc-finger protein family.</text>
</comment>
<keyword evidence="9" id="KW-0804">Transcription</keyword>
<feature type="domain" description="C2H2-type" evidence="13">
    <location>
        <begin position="462"/>
        <end position="489"/>
    </location>
</feature>
<evidence type="ECO:0000259" key="13">
    <source>
        <dbReference type="PROSITE" id="PS50157"/>
    </source>
</evidence>
<dbReference type="FunFam" id="3.30.160.60:FF:000072">
    <property type="entry name" value="zinc finger protein 143 isoform X1"/>
    <property type="match status" value="1"/>
</dbReference>
<dbReference type="SUPFAM" id="SSF57716">
    <property type="entry name" value="Glucocorticoid receptor-like (DNA-binding domain)"/>
    <property type="match status" value="1"/>
</dbReference>
<dbReference type="GO" id="GO:0008270">
    <property type="term" value="F:zinc ion binding"/>
    <property type="evidence" value="ECO:0007669"/>
    <property type="project" value="UniProtKB-UniRule"/>
</dbReference>
<keyword evidence="6 12" id="KW-0862">Zinc</keyword>
<comment type="subcellular location">
    <subcellularLocation>
        <location evidence="1">Nucleus</location>
    </subcellularLocation>
</comment>
<dbReference type="PROSITE" id="PS51915">
    <property type="entry name" value="ZAD"/>
    <property type="match status" value="1"/>
</dbReference>
<keyword evidence="10" id="KW-0539">Nucleus</keyword>
<dbReference type="FunFam" id="3.30.160.60:FF:000624">
    <property type="entry name" value="zinc finger protein 697"/>
    <property type="match status" value="1"/>
</dbReference>
<dbReference type="PROSITE" id="PS50157">
    <property type="entry name" value="ZINC_FINGER_C2H2_2"/>
    <property type="match status" value="12"/>
</dbReference>
<dbReference type="FunFam" id="3.30.160.60:FF:000446">
    <property type="entry name" value="Zinc finger protein"/>
    <property type="match status" value="1"/>
</dbReference>
<evidence type="ECO:0000256" key="4">
    <source>
        <dbReference type="ARBA" id="ARBA00022737"/>
    </source>
</evidence>
<dbReference type="SUPFAM" id="SSF57667">
    <property type="entry name" value="beta-beta-alpha zinc fingers"/>
    <property type="match status" value="7"/>
</dbReference>
<feature type="domain" description="C2H2-type" evidence="13">
    <location>
        <begin position="573"/>
        <end position="600"/>
    </location>
</feature>
<feature type="binding site" evidence="12">
    <location>
        <position position="107"/>
    </location>
    <ligand>
        <name>Zn(2+)</name>
        <dbReference type="ChEBI" id="CHEBI:29105"/>
    </ligand>
</feature>
<evidence type="ECO:0000256" key="6">
    <source>
        <dbReference type="ARBA" id="ARBA00022833"/>
    </source>
</evidence>
<dbReference type="Pfam" id="PF07776">
    <property type="entry name" value="zf-AD"/>
    <property type="match status" value="1"/>
</dbReference>
<evidence type="ECO:0000256" key="12">
    <source>
        <dbReference type="PROSITE-ProRule" id="PRU01263"/>
    </source>
</evidence>
<feature type="domain" description="C2H2-type" evidence="13">
    <location>
        <begin position="518"/>
        <end position="544"/>
    </location>
</feature>
<protein>
    <submittedName>
        <fullName evidence="15">Uncharacterized protein</fullName>
    </submittedName>
</protein>
<reference evidence="15" key="1">
    <citation type="submission" date="2021-12" db="EMBL/GenBank/DDBJ databases">
        <authorList>
            <person name="Martin H S."/>
        </authorList>
    </citation>
    <scope>NUCLEOTIDE SEQUENCE</scope>
</reference>
<feature type="non-terminal residue" evidence="15">
    <location>
        <position position="756"/>
    </location>
</feature>
<keyword evidence="7" id="KW-0805">Transcription regulation</keyword>
<dbReference type="Gene3D" id="3.30.160.60">
    <property type="entry name" value="Classic Zinc Finger"/>
    <property type="match status" value="10"/>
</dbReference>
<organism evidence="15 16">
    <name type="scientific">Brenthis ino</name>
    <name type="common">lesser marbled fritillary</name>
    <dbReference type="NCBI Taxonomy" id="405034"/>
    <lineage>
        <taxon>Eukaryota</taxon>
        <taxon>Metazoa</taxon>
        <taxon>Ecdysozoa</taxon>
        <taxon>Arthropoda</taxon>
        <taxon>Hexapoda</taxon>
        <taxon>Insecta</taxon>
        <taxon>Pterygota</taxon>
        <taxon>Neoptera</taxon>
        <taxon>Endopterygota</taxon>
        <taxon>Lepidoptera</taxon>
        <taxon>Glossata</taxon>
        <taxon>Ditrysia</taxon>
        <taxon>Papilionoidea</taxon>
        <taxon>Nymphalidae</taxon>
        <taxon>Heliconiinae</taxon>
        <taxon>Argynnini</taxon>
        <taxon>Brenthis</taxon>
    </lineage>
</organism>
<feature type="domain" description="C2H2-type" evidence="13">
    <location>
        <begin position="347"/>
        <end position="374"/>
    </location>
</feature>
<evidence type="ECO:0000256" key="7">
    <source>
        <dbReference type="ARBA" id="ARBA00023015"/>
    </source>
</evidence>
<feature type="binding site" evidence="12">
    <location>
        <position position="62"/>
    </location>
    <ligand>
        <name>Zn(2+)</name>
        <dbReference type="ChEBI" id="CHEBI:29105"/>
    </ligand>
</feature>
<feature type="binding site" evidence="12">
    <location>
        <position position="110"/>
    </location>
    <ligand>
        <name>Zn(2+)</name>
        <dbReference type="ChEBI" id="CHEBI:29105"/>
    </ligand>
</feature>
<dbReference type="Pfam" id="PF00096">
    <property type="entry name" value="zf-C2H2"/>
    <property type="match status" value="6"/>
</dbReference>
<evidence type="ECO:0000259" key="14">
    <source>
        <dbReference type="PROSITE" id="PS51915"/>
    </source>
</evidence>
<feature type="domain" description="C2H2-type" evidence="13">
    <location>
        <begin position="378"/>
        <end position="405"/>
    </location>
</feature>
<dbReference type="FunFam" id="3.30.160.60:FF:002343">
    <property type="entry name" value="Zinc finger protein 33A"/>
    <property type="match status" value="2"/>
</dbReference>
<keyword evidence="8" id="KW-0238">DNA-binding</keyword>
<proteinExistence type="inferred from homology"/>
<keyword evidence="4" id="KW-0677">Repeat</keyword>
<dbReference type="InterPro" id="IPR012934">
    <property type="entry name" value="Znf_AD"/>
</dbReference>
<evidence type="ECO:0000256" key="9">
    <source>
        <dbReference type="ARBA" id="ARBA00023163"/>
    </source>
</evidence>
<dbReference type="InterPro" id="IPR036236">
    <property type="entry name" value="Znf_C2H2_sf"/>
</dbReference>
<evidence type="ECO:0000256" key="8">
    <source>
        <dbReference type="ARBA" id="ARBA00023125"/>
    </source>
</evidence>
<evidence type="ECO:0000313" key="16">
    <source>
        <dbReference type="Proteomes" id="UP000838878"/>
    </source>
</evidence>
<feature type="domain" description="C2H2-type" evidence="13">
    <location>
        <begin position="406"/>
        <end position="433"/>
    </location>
</feature>
<name>A0A8J9V2M2_9NEOP</name>
<feature type="domain" description="C2H2-type" evidence="13">
    <location>
        <begin position="319"/>
        <end position="346"/>
    </location>
</feature>
<dbReference type="SMART" id="SM00868">
    <property type="entry name" value="zf-AD"/>
    <property type="match status" value="1"/>
</dbReference>
<feature type="domain" description="C2H2-type" evidence="13">
    <location>
        <begin position="545"/>
        <end position="572"/>
    </location>
</feature>
<feature type="domain" description="ZAD" evidence="14">
    <location>
        <begin position="60"/>
        <end position="134"/>
    </location>
</feature>
<dbReference type="Gene3D" id="3.40.1800.20">
    <property type="match status" value="1"/>
</dbReference>
<dbReference type="PANTHER" id="PTHR23234:SF10">
    <property type="entry name" value="RIKEN CDNA 6720489N17 GENE-RELATED"/>
    <property type="match status" value="1"/>
</dbReference>
<keyword evidence="3 12" id="KW-0479">Metal-binding</keyword>
<dbReference type="AlphaFoldDB" id="A0A8J9V2M2"/>
<dbReference type="InterPro" id="IPR013087">
    <property type="entry name" value="Znf_C2H2_type"/>
</dbReference>
<feature type="domain" description="C2H2-type" evidence="13">
    <location>
        <begin position="258"/>
        <end position="290"/>
    </location>
</feature>
<dbReference type="Proteomes" id="UP000838878">
    <property type="component" value="Chromosome 1"/>
</dbReference>
<feature type="domain" description="C2H2-type" evidence="13">
    <location>
        <begin position="434"/>
        <end position="461"/>
    </location>
</feature>
<evidence type="ECO:0000256" key="1">
    <source>
        <dbReference type="ARBA" id="ARBA00004123"/>
    </source>
</evidence>
<keyword evidence="5 11" id="KW-0863">Zinc-finger</keyword>
<dbReference type="InterPro" id="IPR050758">
    <property type="entry name" value="Znf_C2H2-type"/>
</dbReference>
<evidence type="ECO:0000256" key="10">
    <source>
        <dbReference type="ARBA" id="ARBA00023242"/>
    </source>
</evidence>
<evidence type="ECO:0000256" key="5">
    <source>
        <dbReference type="ARBA" id="ARBA00022771"/>
    </source>
</evidence>
<dbReference type="GO" id="GO:0006355">
    <property type="term" value="P:regulation of DNA-templated transcription"/>
    <property type="evidence" value="ECO:0007669"/>
    <property type="project" value="UniProtKB-ARBA"/>
</dbReference>
<dbReference type="FunFam" id="3.30.160.60:FF:001156">
    <property type="entry name" value="Zinc finger protein 407"/>
    <property type="match status" value="1"/>
</dbReference>
<evidence type="ECO:0000256" key="2">
    <source>
        <dbReference type="ARBA" id="ARBA00006991"/>
    </source>
</evidence>
<evidence type="ECO:0000256" key="11">
    <source>
        <dbReference type="PROSITE-ProRule" id="PRU00042"/>
    </source>
</evidence>